<comment type="subcellular location">
    <subcellularLocation>
        <location evidence="1">Cell membrane</location>
        <topology evidence="1">Multi-pass membrane protein</topology>
    </subcellularLocation>
</comment>
<dbReference type="InterPro" id="IPR006685">
    <property type="entry name" value="MscS_channel_2nd"/>
</dbReference>
<keyword evidence="5 7" id="KW-1133">Transmembrane helix</keyword>
<evidence type="ECO:0000256" key="6">
    <source>
        <dbReference type="ARBA" id="ARBA00023136"/>
    </source>
</evidence>
<proteinExistence type="inferred from homology"/>
<feature type="transmembrane region" description="Helical" evidence="7">
    <location>
        <begin position="68"/>
        <end position="91"/>
    </location>
</feature>
<dbReference type="EMBL" id="JAFBDR010000015">
    <property type="protein sequence ID" value="MBM7572215.1"/>
    <property type="molecule type" value="Genomic_DNA"/>
</dbReference>
<feature type="domain" description="Mechanosensitive ion channel MscS C-terminal" evidence="9">
    <location>
        <begin position="185"/>
        <end position="268"/>
    </location>
</feature>
<reference evidence="11 12" key="1">
    <citation type="submission" date="2021-01" db="EMBL/GenBank/DDBJ databases">
        <title>Genomic Encyclopedia of Type Strains, Phase IV (KMG-IV): sequencing the most valuable type-strain genomes for metagenomic binning, comparative biology and taxonomic classification.</title>
        <authorList>
            <person name="Goeker M."/>
        </authorList>
    </citation>
    <scope>NUCLEOTIDE SEQUENCE [LARGE SCALE GENOMIC DNA]</scope>
    <source>
        <strain evidence="11 12">DSM 23711</strain>
    </source>
</reference>
<dbReference type="PANTHER" id="PTHR30460:SF0">
    <property type="entry name" value="MODERATE CONDUCTANCE MECHANOSENSITIVE CHANNEL YBIO"/>
    <property type="match status" value="1"/>
</dbReference>
<dbReference type="SUPFAM" id="SSF82861">
    <property type="entry name" value="Mechanosensitive channel protein MscS (YggB), transmembrane region"/>
    <property type="match status" value="1"/>
</dbReference>
<name>A0ABS2N264_9BACI</name>
<dbReference type="SUPFAM" id="SSF82689">
    <property type="entry name" value="Mechanosensitive channel protein MscS (YggB), C-terminal domain"/>
    <property type="match status" value="1"/>
</dbReference>
<dbReference type="InterPro" id="IPR010920">
    <property type="entry name" value="LSM_dom_sf"/>
</dbReference>
<dbReference type="PANTHER" id="PTHR30460">
    <property type="entry name" value="MODERATE CONDUCTANCE MECHANOSENSITIVE CHANNEL YBIO"/>
    <property type="match status" value="1"/>
</dbReference>
<keyword evidence="4 7" id="KW-0812">Transmembrane</keyword>
<dbReference type="Proteomes" id="UP001296943">
    <property type="component" value="Unassembled WGS sequence"/>
</dbReference>
<dbReference type="Gene3D" id="3.30.70.100">
    <property type="match status" value="1"/>
</dbReference>
<evidence type="ECO:0000313" key="12">
    <source>
        <dbReference type="Proteomes" id="UP001296943"/>
    </source>
</evidence>
<dbReference type="InterPro" id="IPR045276">
    <property type="entry name" value="YbiO_bact"/>
</dbReference>
<dbReference type="Gene3D" id="2.30.30.60">
    <property type="match status" value="1"/>
</dbReference>
<comment type="caution">
    <text evidence="11">The sequence shown here is derived from an EMBL/GenBank/DDBJ whole genome shotgun (WGS) entry which is preliminary data.</text>
</comment>
<evidence type="ECO:0000256" key="7">
    <source>
        <dbReference type="SAM" id="Phobius"/>
    </source>
</evidence>
<evidence type="ECO:0000256" key="3">
    <source>
        <dbReference type="ARBA" id="ARBA00022475"/>
    </source>
</evidence>
<evidence type="ECO:0000256" key="4">
    <source>
        <dbReference type="ARBA" id="ARBA00022692"/>
    </source>
</evidence>
<evidence type="ECO:0000313" key="11">
    <source>
        <dbReference type="EMBL" id="MBM7572215.1"/>
    </source>
</evidence>
<evidence type="ECO:0000256" key="1">
    <source>
        <dbReference type="ARBA" id="ARBA00004651"/>
    </source>
</evidence>
<comment type="similarity">
    <text evidence="2">Belongs to the MscS (TC 1.A.23) family.</text>
</comment>
<gene>
    <name evidence="11" type="ORF">JOC48_002718</name>
</gene>
<dbReference type="InterPro" id="IPR011014">
    <property type="entry name" value="MscS_channel_TM-2"/>
</dbReference>
<sequence>MSIFQDGLNINFAELLDLFVTKGFKIAILIITFMIVSPIGKKLITTSLSKASNRENISANRIKTLEKLLLNIYSYVLLFIFIVTLFGIIGLPLGPLLAGAGVLGLAIGFGAQGLVSDIVTGFFILLEKQIEVDEYVTAGGYSGIVEEVGLRTTKIRGFDGTLNFVPNRDIAGVSNHSRGTMRALVDIGISYSDNIDEAMAVLQKVCDEFQENDHRFVDGPNVIGVQALGSSDVILRVLGKTENMEQWGVERDMRKQIKEALDEAGIEIPFPHQVNINKETK</sequence>
<dbReference type="Pfam" id="PF21088">
    <property type="entry name" value="MS_channel_1st"/>
    <property type="match status" value="1"/>
</dbReference>
<keyword evidence="6 7" id="KW-0472">Membrane</keyword>
<dbReference type="Gene3D" id="1.10.287.1260">
    <property type="match status" value="1"/>
</dbReference>
<feature type="transmembrane region" description="Helical" evidence="7">
    <location>
        <begin position="24"/>
        <end position="44"/>
    </location>
</feature>
<evidence type="ECO:0000259" key="10">
    <source>
        <dbReference type="Pfam" id="PF21088"/>
    </source>
</evidence>
<dbReference type="Pfam" id="PF00924">
    <property type="entry name" value="MS_channel_2nd"/>
    <property type="match status" value="1"/>
</dbReference>
<organism evidence="11 12">
    <name type="scientific">Aquibacillus albus</name>
    <dbReference type="NCBI Taxonomy" id="1168171"/>
    <lineage>
        <taxon>Bacteria</taxon>
        <taxon>Bacillati</taxon>
        <taxon>Bacillota</taxon>
        <taxon>Bacilli</taxon>
        <taxon>Bacillales</taxon>
        <taxon>Bacillaceae</taxon>
        <taxon>Aquibacillus</taxon>
    </lineage>
</organism>
<dbReference type="SUPFAM" id="SSF50182">
    <property type="entry name" value="Sm-like ribonucleoproteins"/>
    <property type="match status" value="1"/>
</dbReference>
<protein>
    <submittedName>
        <fullName evidence="11">Small conductance mechanosensitive channel</fullName>
    </submittedName>
</protein>
<dbReference type="InterPro" id="IPR049278">
    <property type="entry name" value="MS_channel_C"/>
</dbReference>
<evidence type="ECO:0000259" key="9">
    <source>
        <dbReference type="Pfam" id="PF21082"/>
    </source>
</evidence>
<dbReference type="InterPro" id="IPR049142">
    <property type="entry name" value="MS_channel_1st"/>
</dbReference>
<keyword evidence="12" id="KW-1185">Reference proteome</keyword>
<feature type="domain" description="Mechanosensitive ion channel MscS" evidence="8">
    <location>
        <begin position="114"/>
        <end position="178"/>
    </location>
</feature>
<evidence type="ECO:0000256" key="5">
    <source>
        <dbReference type="ARBA" id="ARBA00022989"/>
    </source>
</evidence>
<evidence type="ECO:0000259" key="8">
    <source>
        <dbReference type="Pfam" id="PF00924"/>
    </source>
</evidence>
<dbReference type="InterPro" id="IPR011066">
    <property type="entry name" value="MscS_channel_C_sf"/>
</dbReference>
<keyword evidence="3" id="KW-1003">Cell membrane</keyword>
<dbReference type="InterPro" id="IPR023408">
    <property type="entry name" value="MscS_beta-dom_sf"/>
</dbReference>
<evidence type="ECO:0000256" key="2">
    <source>
        <dbReference type="ARBA" id="ARBA00008017"/>
    </source>
</evidence>
<dbReference type="Pfam" id="PF21082">
    <property type="entry name" value="MS_channel_3rd"/>
    <property type="match status" value="1"/>
</dbReference>
<dbReference type="RefSeq" id="WP_204500466.1">
    <property type="nucleotide sequence ID" value="NZ_JAFBDR010000015.1"/>
</dbReference>
<feature type="transmembrane region" description="Helical" evidence="7">
    <location>
        <begin position="97"/>
        <end position="126"/>
    </location>
</feature>
<feature type="domain" description="Mechanosensitive ion channel transmembrane helices 2/3" evidence="10">
    <location>
        <begin position="72"/>
        <end position="112"/>
    </location>
</feature>
<accession>A0ABS2N264</accession>